<evidence type="ECO:0000313" key="9">
    <source>
        <dbReference type="Proteomes" id="UP001143328"/>
    </source>
</evidence>
<organism evidence="8 9">
    <name type="scientific">Pseudomonas turukhanskensis</name>
    <dbReference type="NCBI Taxonomy" id="1806536"/>
    <lineage>
        <taxon>Bacteria</taxon>
        <taxon>Pseudomonadati</taxon>
        <taxon>Pseudomonadota</taxon>
        <taxon>Gammaproteobacteria</taxon>
        <taxon>Pseudomonadales</taxon>
        <taxon>Pseudomonadaceae</taxon>
        <taxon>Pseudomonas</taxon>
    </lineage>
</organism>
<evidence type="ECO:0000256" key="2">
    <source>
        <dbReference type="ARBA" id="ARBA00011255"/>
    </source>
</evidence>
<dbReference type="AlphaFoldDB" id="A0A9W6NHY0"/>
<comment type="subunit">
    <text evidence="2 5">Homopentamer.</text>
</comment>
<keyword evidence="8" id="KW-0969">Cilium</keyword>
<dbReference type="GO" id="GO:0005576">
    <property type="term" value="C:extracellular region"/>
    <property type="evidence" value="ECO:0007669"/>
    <property type="project" value="UniProtKB-SubCell"/>
</dbReference>
<dbReference type="GO" id="GO:0007155">
    <property type="term" value="P:cell adhesion"/>
    <property type="evidence" value="ECO:0007669"/>
    <property type="project" value="InterPro"/>
</dbReference>
<dbReference type="InterPro" id="IPR010809">
    <property type="entry name" value="FliD_C"/>
</dbReference>
<comment type="caution">
    <text evidence="8">The sequence shown here is derived from an EMBL/GenBank/DDBJ whole genome shotgun (WGS) entry which is preliminary data.</text>
</comment>
<dbReference type="InterPro" id="IPR040026">
    <property type="entry name" value="FliD"/>
</dbReference>
<proteinExistence type="inferred from homology"/>
<dbReference type="PANTHER" id="PTHR30288">
    <property type="entry name" value="FLAGELLAR CAP/ASSEMBLY PROTEIN FLID"/>
    <property type="match status" value="1"/>
</dbReference>
<keyword evidence="5" id="KW-0964">Secreted</keyword>
<keyword evidence="3" id="KW-0175">Coiled coil</keyword>
<evidence type="ECO:0000256" key="3">
    <source>
        <dbReference type="ARBA" id="ARBA00023054"/>
    </source>
</evidence>
<reference evidence="8" key="1">
    <citation type="journal article" date="2014" name="Int. J. Syst. Evol. Microbiol.">
        <title>Complete genome sequence of Corynebacterium casei LMG S-19264T (=DSM 44701T), isolated from a smear-ripened cheese.</title>
        <authorList>
            <consortium name="US DOE Joint Genome Institute (JGI-PGF)"/>
            <person name="Walter F."/>
            <person name="Albersmeier A."/>
            <person name="Kalinowski J."/>
            <person name="Ruckert C."/>
        </authorList>
    </citation>
    <scope>NUCLEOTIDE SEQUENCE</scope>
    <source>
        <strain evidence="8">VKM B-2935</strain>
    </source>
</reference>
<feature type="domain" description="Flagellar hook-associated protein 2 N-terminal" evidence="6">
    <location>
        <begin position="8"/>
        <end position="105"/>
    </location>
</feature>
<gene>
    <name evidence="8" type="primary">fliDL</name>
    <name evidence="8" type="ORF">GCM10017655_44240</name>
</gene>
<comment type="similarity">
    <text evidence="1 5">Belongs to the FliD family.</text>
</comment>
<evidence type="ECO:0000259" key="6">
    <source>
        <dbReference type="Pfam" id="PF02465"/>
    </source>
</evidence>
<dbReference type="GO" id="GO:0009421">
    <property type="term" value="C:bacterial-type flagellum filament cap"/>
    <property type="evidence" value="ECO:0007669"/>
    <property type="project" value="InterPro"/>
</dbReference>
<keyword evidence="4 5" id="KW-0975">Bacterial flagellum</keyword>
<evidence type="ECO:0000256" key="1">
    <source>
        <dbReference type="ARBA" id="ARBA00009764"/>
    </source>
</evidence>
<keyword evidence="9" id="KW-1185">Reference proteome</keyword>
<protein>
    <recommendedName>
        <fullName evidence="5">Flagellar hook-associated protein 2</fullName>
        <shortName evidence="5">HAP2</shortName>
    </recommendedName>
    <alternativeName>
        <fullName evidence="5">Flagellar cap protein</fullName>
    </alternativeName>
</protein>
<dbReference type="Pfam" id="PF07196">
    <property type="entry name" value="Flagellin_IN"/>
    <property type="match status" value="1"/>
</dbReference>
<dbReference type="GO" id="GO:0071973">
    <property type="term" value="P:bacterial-type flagellum-dependent cell motility"/>
    <property type="evidence" value="ECO:0007669"/>
    <property type="project" value="TreeGrafter"/>
</dbReference>
<dbReference type="InterPro" id="IPR010810">
    <property type="entry name" value="Flagellin_hook_IN_motif"/>
</dbReference>
<dbReference type="Pfam" id="PF07195">
    <property type="entry name" value="FliD_C"/>
    <property type="match status" value="1"/>
</dbReference>
<dbReference type="EMBL" id="BSFN01000019">
    <property type="protein sequence ID" value="GLK91360.1"/>
    <property type="molecule type" value="Genomic_DNA"/>
</dbReference>
<evidence type="ECO:0000256" key="5">
    <source>
        <dbReference type="RuleBase" id="RU362066"/>
    </source>
</evidence>
<dbReference type="Proteomes" id="UP001143328">
    <property type="component" value="Unassembled WGS sequence"/>
</dbReference>
<feature type="domain" description="Flagellar hook-associated protein 2 C-terminal" evidence="7">
    <location>
        <begin position="205"/>
        <end position="427"/>
    </location>
</feature>
<keyword evidence="8" id="KW-0282">Flagellum</keyword>
<sequence length="434" mass="45136">MAIDSDYVQQMATQLAQYDVQAGQARAQRSETKYNAELKAVGDLKTALSTFATAAKALKSTSASSDSMLINSAKFSSEGAATASVGASAVSGSYEFFVKQLASKDQVALQGLTDADLGSGSLTLGQDGETFSIDMSSITTLDGLASAINNASDNTGLKATLVRSNGQVNLVLTSEKTGSDQAISLSSDNAAVQTAVDGRKQLSTAKDAIVYLGGEGGVELINGSNTFDAAITGVSLTFNKVTGADDDLLTVDIGQDVSATKDKLQSFIDAFNTLMTSIGSLTASGSDTAARGALAGDASVIAIKSAVNNLVRTSFGDTSLINFGVSANNTGKLTLDATAFEKAIAADPDGFEALFTGKGNLLDSLDTSLKVYTSSTNGLLTSRVNSLNDKLSKINDDYDTLQVRYDSSYSRYLKQYTNLMQVMSSMEQTSSLFV</sequence>
<dbReference type="PANTHER" id="PTHR30288:SF0">
    <property type="entry name" value="FLAGELLAR HOOK-ASSOCIATED PROTEIN 2"/>
    <property type="match status" value="1"/>
</dbReference>
<keyword evidence="8" id="KW-0966">Cell projection</keyword>
<comment type="function">
    <text evidence="5">Required for morphogenesis and for the elongation of the flagellar filament by facilitating polymerization of the flagellin monomers at the tip of growing filament. Forms a capping structure, which prevents flagellin subunits (transported through the central channel of the flagellum) from leaking out without polymerization at the distal end.</text>
</comment>
<name>A0A9W6NHY0_9PSED</name>
<comment type="subcellular location">
    <subcellularLocation>
        <location evidence="5">Secreted</location>
    </subcellularLocation>
    <subcellularLocation>
        <location evidence="5">Bacterial flagellum</location>
    </subcellularLocation>
</comment>
<dbReference type="Pfam" id="PF02465">
    <property type="entry name" value="FliD_N"/>
    <property type="match status" value="1"/>
</dbReference>
<reference evidence="8" key="2">
    <citation type="submission" date="2023-01" db="EMBL/GenBank/DDBJ databases">
        <authorList>
            <person name="Sun Q."/>
            <person name="Evtushenko L."/>
        </authorList>
    </citation>
    <scope>NUCLEOTIDE SEQUENCE</scope>
    <source>
        <strain evidence="8">VKM B-2935</strain>
    </source>
</reference>
<dbReference type="GO" id="GO:0009424">
    <property type="term" value="C:bacterial-type flagellum hook"/>
    <property type="evidence" value="ECO:0007669"/>
    <property type="project" value="UniProtKB-UniRule"/>
</dbReference>
<evidence type="ECO:0000256" key="4">
    <source>
        <dbReference type="ARBA" id="ARBA00023143"/>
    </source>
</evidence>
<dbReference type="RefSeq" id="WP_271197599.1">
    <property type="nucleotide sequence ID" value="NZ_BSFN01000019.1"/>
</dbReference>
<evidence type="ECO:0000259" key="7">
    <source>
        <dbReference type="Pfam" id="PF07195"/>
    </source>
</evidence>
<accession>A0A9W6NHY0</accession>
<evidence type="ECO:0000313" key="8">
    <source>
        <dbReference type="EMBL" id="GLK91360.1"/>
    </source>
</evidence>
<dbReference type="InterPro" id="IPR003481">
    <property type="entry name" value="FliD_N"/>
</dbReference>